<evidence type="ECO:0000256" key="7">
    <source>
        <dbReference type="ARBA" id="ARBA00023136"/>
    </source>
</evidence>
<feature type="transmembrane region" description="Helical" evidence="11">
    <location>
        <begin position="12"/>
        <end position="41"/>
    </location>
</feature>
<feature type="transmembrane region" description="Helical" evidence="11">
    <location>
        <begin position="85"/>
        <end position="109"/>
    </location>
</feature>
<proteinExistence type="inferred from homology"/>
<evidence type="ECO:0000256" key="10">
    <source>
        <dbReference type="RuleBase" id="RU003376"/>
    </source>
</evidence>
<dbReference type="PANTHER" id="PTHR11403:SF7">
    <property type="entry name" value="CYTOCHROME C OXIDASE SUBUNIT 3"/>
    <property type="match status" value="1"/>
</dbReference>
<feature type="transmembrane region" description="Helical" evidence="11">
    <location>
        <begin position="254"/>
        <end position="273"/>
    </location>
</feature>
<dbReference type="InterPro" id="IPR000298">
    <property type="entry name" value="Cyt_c_oxidase-like_su3"/>
</dbReference>
<evidence type="ECO:0000256" key="3">
    <source>
        <dbReference type="ARBA" id="ARBA00012949"/>
    </source>
</evidence>
<feature type="transmembrane region" description="Helical" evidence="11">
    <location>
        <begin position="140"/>
        <end position="164"/>
    </location>
</feature>
<dbReference type="FunFam" id="1.20.120.80:FF:000003">
    <property type="entry name" value="Cytochrome c oxidase subunit 3"/>
    <property type="match status" value="1"/>
</dbReference>
<dbReference type="STRING" id="1359168.OCHUTO_0770"/>
<dbReference type="Proteomes" id="UP000033616">
    <property type="component" value="Unassembled WGS sequence"/>
</dbReference>
<dbReference type="InterPro" id="IPR033945">
    <property type="entry name" value="Cyt_c_oxase_su3_dom"/>
</dbReference>
<dbReference type="SUPFAM" id="SSF81452">
    <property type="entry name" value="Cytochrome c oxidase subunit III-like"/>
    <property type="match status" value="1"/>
</dbReference>
<dbReference type="EC" id="7.1.1.9" evidence="3"/>
<keyword evidence="5" id="KW-1278">Translocase</keyword>
<sequence>MQYIKKNHPYHIVDLSVWPLAVSFSLLLSAFAAAMLIHNYYYTISKITLWGGILCLLYSLFRWWYDIIKEAMLEKQHTKEVQCSLRIGMIIFILSEIAFFACLFGSFFYNKLFPVGILEEVWVAHKGTWPPAGIITPDPWSIPLLNTMILLLSSTTVSWAHYAIIEDNQEVTVKTLGYTVLLGIFFILMQIFEYTHLPFKFTDGIYASNFYIITGAHGLHVILGVIFLAVCYFRAKKGHFIKPNNCLNFEFAVWYWHFVDVIWLFLFIFVYVLS</sequence>
<evidence type="ECO:0000313" key="13">
    <source>
        <dbReference type="EMBL" id="KJV55646.1"/>
    </source>
</evidence>
<comment type="caution">
    <text evidence="13">The sequence shown here is derived from an EMBL/GenBank/DDBJ whole genome shotgun (WGS) entry which is preliminary data.</text>
</comment>
<evidence type="ECO:0000259" key="12">
    <source>
        <dbReference type="PROSITE" id="PS50253"/>
    </source>
</evidence>
<feature type="transmembrane region" description="Helical" evidence="11">
    <location>
        <begin position="47"/>
        <end position="65"/>
    </location>
</feature>
<keyword evidence="7 11" id="KW-0472">Membrane</keyword>
<feature type="transmembrane region" description="Helical" evidence="11">
    <location>
        <begin position="176"/>
        <end position="197"/>
    </location>
</feature>
<dbReference type="EMBL" id="LANP01000019">
    <property type="protein sequence ID" value="KJV55646.1"/>
    <property type="molecule type" value="Genomic_DNA"/>
</dbReference>
<evidence type="ECO:0000256" key="5">
    <source>
        <dbReference type="ARBA" id="ARBA00022967"/>
    </source>
</evidence>
<evidence type="ECO:0000256" key="6">
    <source>
        <dbReference type="ARBA" id="ARBA00022989"/>
    </source>
</evidence>
<evidence type="ECO:0000313" key="14">
    <source>
        <dbReference type="Proteomes" id="UP000033616"/>
    </source>
</evidence>
<comment type="similarity">
    <text evidence="2 10">Belongs to the cytochrome c oxidase subunit 3 family.</text>
</comment>
<evidence type="ECO:0000256" key="11">
    <source>
        <dbReference type="SAM" id="Phobius"/>
    </source>
</evidence>
<dbReference type="RefSeq" id="WP_045797401.1">
    <property type="nucleotide sequence ID" value="NZ_LANP01000019.1"/>
</dbReference>
<reference evidence="13 14" key="1">
    <citation type="submission" date="2015-02" db="EMBL/GenBank/DDBJ databases">
        <title>Genome Sequencing of Rickettsiales.</title>
        <authorList>
            <person name="Daugherty S.C."/>
            <person name="Su Q."/>
            <person name="Abolude K."/>
            <person name="Beier-Sexton M."/>
            <person name="Carlyon J.A."/>
            <person name="Carter R."/>
            <person name="Day N.P."/>
            <person name="Dumler S.J."/>
            <person name="Dyachenko V."/>
            <person name="Godinez A."/>
            <person name="Kurtti T.J."/>
            <person name="Lichay M."/>
            <person name="Mullins K.E."/>
            <person name="Ott S."/>
            <person name="Pappas-Brown V."/>
            <person name="Paris D.H."/>
            <person name="Patel P."/>
            <person name="Richards A.L."/>
            <person name="Sadzewicz L."/>
            <person name="Sears K."/>
            <person name="Seidman D."/>
            <person name="Sengamalay N."/>
            <person name="Stenos J."/>
            <person name="Tallon L.J."/>
            <person name="Vincent G."/>
            <person name="Fraser C.M."/>
            <person name="Munderloh U."/>
            <person name="Dunning-Hotopp J.C."/>
        </authorList>
    </citation>
    <scope>NUCLEOTIDE SEQUENCE [LARGE SCALE GENOMIC DNA]</scope>
    <source>
        <strain evidence="13 14">Fuller</strain>
    </source>
</reference>
<dbReference type="PANTHER" id="PTHR11403">
    <property type="entry name" value="CYTOCHROME C OXIDASE SUBUNIT III"/>
    <property type="match status" value="1"/>
</dbReference>
<dbReference type="PATRIC" id="fig|1359168.3.peg.407"/>
<keyword evidence="4 10" id="KW-0812">Transmembrane</keyword>
<keyword evidence="14" id="KW-1185">Reference proteome</keyword>
<evidence type="ECO:0000256" key="8">
    <source>
        <dbReference type="ARBA" id="ARBA00031400"/>
    </source>
</evidence>
<dbReference type="InterPro" id="IPR013833">
    <property type="entry name" value="Cyt_c_oxidase_su3_a-hlx"/>
</dbReference>
<dbReference type="AlphaFoldDB" id="A0A0F3MJ24"/>
<accession>A0A0F3MJ24</accession>
<dbReference type="PROSITE" id="PS50253">
    <property type="entry name" value="COX3"/>
    <property type="match status" value="1"/>
</dbReference>
<organism evidence="13 14">
    <name type="scientific">Orientia chuto str. Dubai</name>
    <dbReference type="NCBI Taxonomy" id="1359168"/>
    <lineage>
        <taxon>Bacteria</taxon>
        <taxon>Pseudomonadati</taxon>
        <taxon>Pseudomonadota</taxon>
        <taxon>Alphaproteobacteria</taxon>
        <taxon>Rickettsiales</taxon>
        <taxon>Rickettsiaceae</taxon>
        <taxon>Rickettsieae</taxon>
        <taxon>Orientia</taxon>
    </lineage>
</organism>
<dbReference type="Gene3D" id="1.20.120.80">
    <property type="entry name" value="Cytochrome c oxidase, subunit III, four-helix bundle"/>
    <property type="match status" value="1"/>
</dbReference>
<dbReference type="GO" id="GO:0004129">
    <property type="term" value="F:cytochrome-c oxidase activity"/>
    <property type="evidence" value="ECO:0007669"/>
    <property type="project" value="UniProtKB-EC"/>
</dbReference>
<protein>
    <recommendedName>
        <fullName evidence="3">cytochrome-c oxidase</fullName>
        <ecNumber evidence="3">7.1.1.9</ecNumber>
    </recommendedName>
    <alternativeName>
        <fullName evidence="8">Cytochrome aa3 subunit 3</fullName>
    </alternativeName>
    <alternativeName>
        <fullName evidence="9">Cytochrome c oxidase polypeptide III</fullName>
    </alternativeName>
</protein>
<comment type="subcellular location">
    <subcellularLocation>
        <location evidence="10">Cell membrane</location>
        <topology evidence="10">Multi-pass membrane protein</topology>
    </subcellularLocation>
    <subcellularLocation>
        <location evidence="1">Membrane</location>
        <topology evidence="1">Multi-pass membrane protein</topology>
    </subcellularLocation>
</comment>
<keyword evidence="6 11" id="KW-1133">Transmembrane helix</keyword>
<dbReference type="CDD" id="cd01665">
    <property type="entry name" value="Cyt_c_Oxidase_III"/>
    <property type="match status" value="1"/>
</dbReference>
<dbReference type="InterPro" id="IPR024791">
    <property type="entry name" value="Cyt_c/ubiquinol_Oxase_su3"/>
</dbReference>
<dbReference type="Gene3D" id="1.10.287.70">
    <property type="match status" value="1"/>
</dbReference>
<dbReference type="GO" id="GO:0005886">
    <property type="term" value="C:plasma membrane"/>
    <property type="evidence" value="ECO:0007669"/>
    <property type="project" value="UniProtKB-SubCell"/>
</dbReference>
<name>A0A0F3MJ24_9RICK</name>
<dbReference type="Pfam" id="PF00510">
    <property type="entry name" value="COX3"/>
    <property type="match status" value="1"/>
</dbReference>
<evidence type="ECO:0000256" key="2">
    <source>
        <dbReference type="ARBA" id="ARBA00010581"/>
    </source>
</evidence>
<evidence type="ECO:0000256" key="1">
    <source>
        <dbReference type="ARBA" id="ARBA00004141"/>
    </source>
</evidence>
<gene>
    <name evidence="13" type="ORF">OCHUTO_0770</name>
</gene>
<evidence type="ECO:0000256" key="4">
    <source>
        <dbReference type="ARBA" id="ARBA00022692"/>
    </source>
</evidence>
<dbReference type="InterPro" id="IPR035973">
    <property type="entry name" value="Cyt_c_oxidase_su3-like_sf"/>
</dbReference>
<dbReference type="GO" id="GO:0019646">
    <property type="term" value="P:aerobic electron transport chain"/>
    <property type="evidence" value="ECO:0007669"/>
    <property type="project" value="InterPro"/>
</dbReference>
<feature type="transmembrane region" description="Helical" evidence="11">
    <location>
        <begin position="209"/>
        <end position="233"/>
    </location>
</feature>
<feature type="domain" description="Heme-copper oxidase subunit III family profile" evidence="12">
    <location>
        <begin position="6"/>
        <end position="274"/>
    </location>
</feature>
<dbReference type="OrthoDB" id="9810850at2"/>
<evidence type="ECO:0000256" key="9">
    <source>
        <dbReference type="ARBA" id="ARBA00031625"/>
    </source>
</evidence>